<keyword evidence="2" id="KW-1185">Reference proteome</keyword>
<protein>
    <submittedName>
        <fullName evidence="1">Uncharacterized protein</fullName>
    </submittedName>
</protein>
<accession>A0A7X1MBZ5</accession>
<evidence type="ECO:0000313" key="1">
    <source>
        <dbReference type="EMBL" id="MBC2903145.1"/>
    </source>
</evidence>
<dbReference type="Proteomes" id="UP000584670">
    <property type="component" value="Unassembled WGS sequence"/>
</dbReference>
<proteinExistence type="predicted"/>
<reference evidence="1 2" key="1">
    <citation type="submission" date="2020-08" db="EMBL/GenBank/DDBJ databases">
        <title>Streptomyces sp. PSKA01 genome sequencing and assembly.</title>
        <authorList>
            <person name="Mandal S."/>
            <person name="Maiti P.K."/>
            <person name="Das P."/>
        </authorList>
    </citation>
    <scope>NUCLEOTIDE SEQUENCE [LARGE SCALE GENOMIC DNA]</scope>
    <source>
        <strain evidence="1 2">PSKA01</strain>
    </source>
</reference>
<gene>
    <name evidence="1" type="ORF">H4N64_16320</name>
</gene>
<name>A0A7X1MBZ5_9ACTN</name>
<organism evidence="1 2">
    <name type="scientific">Streptomyces cupreus</name>
    <dbReference type="NCBI Taxonomy" id="2759956"/>
    <lineage>
        <taxon>Bacteria</taxon>
        <taxon>Bacillati</taxon>
        <taxon>Actinomycetota</taxon>
        <taxon>Actinomycetes</taxon>
        <taxon>Kitasatosporales</taxon>
        <taxon>Streptomycetaceae</taxon>
        <taxon>Streptomyces</taxon>
    </lineage>
</organism>
<comment type="caution">
    <text evidence="1">The sequence shown here is derived from an EMBL/GenBank/DDBJ whole genome shotgun (WGS) entry which is preliminary data.</text>
</comment>
<dbReference type="RefSeq" id="WP_186283033.1">
    <property type="nucleotide sequence ID" value="NZ_JACMSF010000015.1"/>
</dbReference>
<sequence>MTVLSPQSATLANVASSASSVTVFAAKGSVKGRTVFNDSTAVLYLKFGATASTTSYTVQLASGDYYEFPQPVYGGVVDGIWAAANGSARTTEW</sequence>
<evidence type="ECO:0000313" key="2">
    <source>
        <dbReference type="Proteomes" id="UP000584670"/>
    </source>
</evidence>
<dbReference type="AlphaFoldDB" id="A0A7X1MBZ5"/>
<dbReference type="EMBL" id="JACMSF010000015">
    <property type="protein sequence ID" value="MBC2903145.1"/>
    <property type="molecule type" value="Genomic_DNA"/>
</dbReference>